<protein>
    <recommendedName>
        <fullName evidence="4">Retrotransposon gag domain-containing protein</fullName>
    </recommendedName>
</protein>
<proteinExistence type="predicted"/>
<evidence type="ECO:0000313" key="3">
    <source>
        <dbReference type="Proteomes" id="UP000595140"/>
    </source>
</evidence>
<reference evidence="2 3" key="1">
    <citation type="submission" date="2018-04" db="EMBL/GenBank/DDBJ databases">
        <authorList>
            <person name="Vogel A."/>
        </authorList>
    </citation>
    <scope>NUCLEOTIDE SEQUENCE [LARGE SCALE GENOMIC DNA]</scope>
</reference>
<dbReference type="PANTHER" id="PTHR33223">
    <property type="entry name" value="CCHC-TYPE DOMAIN-CONTAINING PROTEIN"/>
    <property type="match status" value="1"/>
</dbReference>
<accession>A0A484LZY5</accession>
<dbReference type="Proteomes" id="UP000595140">
    <property type="component" value="Unassembled WGS sequence"/>
</dbReference>
<organism evidence="2 3">
    <name type="scientific">Cuscuta campestris</name>
    <dbReference type="NCBI Taxonomy" id="132261"/>
    <lineage>
        <taxon>Eukaryota</taxon>
        <taxon>Viridiplantae</taxon>
        <taxon>Streptophyta</taxon>
        <taxon>Embryophyta</taxon>
        <taxon>Tracheophyta</taxon>
        <taxon>Spermatophyta</taxon>
        <taxon>Magnoliopsida</taxon>
        <taxon>eudicotyledons</taxon>
        <taxon>Gunneridae</taxon>
        <taxon>Pentapetalae</taxon>
        <taxon>asterids</taxon>
        <taxon>lamiids</taxon>
        <taxon>Solanales</taxon>
        <taxon>Convolvulaceae</taxon>
        <taxon>Cuscuteae</taxon>
        <taxon>Cuscuta</taxon>
        <taxon>Cuscuta subgen. Grammica</taxon>
        <taxon>Cuscuta sect. Cleistogrammica</taxon>
    </lineage>
</organism>
<keyword evidence="3" id="KW-1185">Reference proteome</keyword>
<dbReference type="AlphaFoldDB" id="A0A484LZY5"/>
<dbReference type="EMBL" id="OOIL02002240">
    <property type="protein sequence ID" value="VFQ81837.1"/>
    <property type="molecule type" value="Genomic_DNA"/>
</dbReference>
<evidence type="ECO:0000313" key="2">
    <source>
        <dbReference type="EMBL" id="VFQ81837.1"/>
    </source>
</evidence>
<evidence type="ECO:0000256" key="1">
    <source>
        <dbReference type="SAM" id="MobiDB-lite"/>
    </source>
</evidence>
<dbReference type="OrthoDB" id="1740536at2759"/>
<feature type="region of interest" description="Disordered" evidence="1">
    <location>
        <begin position="311"/>
        <end position="346"/>
    </location>
</feature>
<name>A0A484LZY5_9ASTE</name>
<gene>
    <name evidence="2" type="ORF">CCAM_LOCUS23613</name>
</gene>
<evidence type="ECO:0008006" key="4">
    <source>
        <dbReference type="Google" id="ProtNLM"/>
    </source>
</evidence>
<dbReference type="PANTHER" id="PTHR33223:SF10">
    <property type="entry name" value="AMINOTRANSFERASE-LIKE PLANT MOBILE DOMAIN-CONTAINING PROTEIN"/>
    <property type="match status" value="1"/>
</dbReference>
<sequence length="434" mass="48351">MAEIKTGQQKRGRVWKQSQRALLIVWGEGPGDLVRPGERNHPHTMSPRTAGRPMEEKKQRAILGTRSAPMLNNPGIVWAGLKHNAKLEVPKFTGKEDPEIHVKTLHQNGRMMGLSGDEKCLLFFQTLCGRAVEWFHNLPAGEIDSFDELAESEELYKEFCRRSPQSYQEAYNTAWDYADAEVQVSSKREAEQGHSKGKISSKKEIELPGRLKTKVLEVKPVKSEKKPASEKQWAEKYCSFHKMDSHNTAECNSVKGVIKQMIEAGELDPEYLAQAKQNKNQWIRPEGQPAEQNKKKKAAGKEHLQVIYGGPEGETLLPKGRNGGESSMSERALGSAGLPHPDQRRPAWRTPLVPELPSLLQEKFVRPALSLAHPQAGLEKTVVLGGRPRSALRASPPPLRLGMGGLCILPELHHHGLQPGLLLVPRLHQPGEVL</sequence>
<feature type="region of interest" description="Disordered" evidence="1">
    <location>
        <begin position="33"/>
        <end position="55"/>
    </location>
</feature>